<organism evidence="1">
    <name type="scientific">Opuntia streptacantha</name>
    <name type="common">Prickly pear cactus</name>
    <name type="synonym">Opuntia cardona</name>
    <dbReference type="NCBI Taxonomy" id="393608"/>
    <lineage>
        <taxon>Eukaryota</taxon>
        <taxon>Viridiplantae</taxon>
        <taxon>Streptophyta</taxon>
        <taxon>Embryophyta</taxon>
        <taxon>Tracheophyta</taxon>
        <taxon>Spermatophyta</taxon>
        <taxon>Magnoliopsida</taxon>
        <taxon>eudicotyledons</taxon>
        <taxon>Gunneridae</taxon>
        <taxon>Pentapetalae</taxon>
        <taxon>Caryophyllales</taxon>
        <taxon>Cactineae</taxon>
        <taxon>Cactaceae</taxon>
        <taxon>Opuntioideae</taxon>
        <taxon>Opuntia</taxon>
    </lineage>
</organism>
<dbReference type="AlphaFoldDB" id="A0A7C9F2D9"/>
<accession>A0A7C9F2D9</accession>
<name>A0A7C9F2D9_OPUST</name>
<sequence>MLFSKVQNLQDQKLYFIDASFGFKVSQASHTRASGGFSRVHVSQFHMADPSRSFTAVYLKDPDSGLLRDEEQRLALELSLADMEDELAPEQQDFLLHLAS</sequence>
<reference evidence="1" key="2">
    <citation type="submission" date="2020-07" db="EMBL/GenBank/DDBJ databases">
        <authorList>
            <person name="Vera ALvarez R."/>
            <person name="Arias-Moreno D.M."/>
            <person name="Jimenez-Jacinto V."/>
            <person name="Jimenez-Bremont J.F."/>
            <person name="Swaminathan K."/>
            <person name="Moose S.P."/>
            <person name="Guerrero-Gonzalez M.L."/>
            <person name="Marino-Ramirez L."/>
            <person name="Landsman D."/>
            <person name="Rodriguez-Kessler M."/>
            <person name="Delgado-Sanchez P."/>
        </authorList>
    </citation>
    <scope>NUCLEOTIDE SEQUENCE</scope>
    <source>
        <tissue evidence="1">Cladode</tissue>
    </source>
</reference>
<protein>
    <submittedName>
        <fullName evidence="1">Uncharacterized protein</fullName>
    </submittedName>
</protein>
<evidence type="ECO:0000313" key="1">
    <source>
        <dbReference type="EMBL" id="MBA4680646.1"/>
    </source>
</evidence>
<reference evidence="1" key="1">
    <citation type="journal article" date="2013" name="J. Plant Res.">
        <title>Effect of fungi and light on seed germination of three Opuntia species from semiarid lands of central Mexico.</title>
        <authorList>
            <person name="Delgado-Sanchez P."/>
            <person name="Jimenez-Bremont J.F."/>
            <person name="Guerrero-Gonzalez Mde L."/>
            <person name="Flores J."/>
        </authorList>
    </citation>
    <scope>NUCLEOTIDE SEQUENCE</scope>
    <source>
        <tissue evidence="1">Cladode</tissue>
    </source>
</reference>
<proteinExistence type="predicted"/>
<dbReference type="EMBL" id="GISG01287856">
    <property type="protein sequence ID" value="MBA4680646.1"/>
    <property type="molecule type" value="Transcribed_RNA"/>
</dbReference>